<accession>A0A8J3B7P8</accession>
<evidence type="ECO:0000313" key="3">
    <source>
        <dbReference type="EMBL" id="GGJ94154.1"/>
    </source>
</evidence>
<evidence type="ECO:0000313" key="4">
    <source>
        <dbReference type="Proteomes" id="UP000637720"/>
    </source>
</evidence>
<dbReference type="PANTHER" id="PTHR39161:SF2">
    <property type="entry name" value="ADAPTER PROTEIN MECA 2"/>
    <property type="match status" value="1"/>
</dbReference>
<dbReference type="EMBL" id="BMOF01000005">
    <property type="protein sequence ID" value="GGJ94154.1"/>
    <property type="molecule type" value="Genomic_DNA"/>
</dbReference>
<dbReference type="PIRSF" id="PIRSF029008">
    <property type="entry name" value="MecA"/>
    <property type="match status" value="1"/>
</dbReference>
<reference evidence="3" key="2">
    <citation type="submission" date="2020-09" db="EMBL/GenBank/DDBJ databases">
        <authorList>
            <person name="Sun Q."/>
            <person name="Ohkuma M."/>
        </authorList>
    </citation>
    <scope>NUCLEOTIDE SEQUENCE</scope>
    <source>
        <strain evidence="3">JCM 14719</strain>
    </source>
</reference>
<name>A0A8J3B7P8_9BACI</name>
<evidence type="ECO:0000256" key="1">
    <source>
        <dbReference type="ARBA" id="ARBA00005397"/>
    </source>
</evidence>
<gene>
    <name evidence="3" type="primary">mecA</name>
    <name evidence="3" type="ORF">GCM10007043_04940</name>
</gene>
<dbReference type="NCBIfam" id="NF002781">
    <property type="entry name" value="PRK02899.1"/>
    <property type="match status" value="1"/>
</dbReference>
<dbReference type="InterPro" id="IPR008681">
    <property type="entry name" value="Neg-reg_MecA"/>
</dbReference>
<dbReference type="Proteomes" id="UP000637720">
    <property type="component" value="Unassembled WGS sequence"/>
</dbReference>
<dbReference type="RefSeq" id="WP_188816691.1">
    <property type="nucleotide sequence ID" value="NZ_BMOF01000005.1"/>
</dbReference>
<comment type="subunit">
    <text evidence="2">Homodimer.</text>
</comment>
<organism evidence="3 4">
    <name type="scientific">Calditerricola satsumensis</name>
    <dbReference type="NCBI Taxonomy" id="373054"/>
    <lineage>
        <taxon>Bacteria</taxon>
        <taxon>Bacillati</taxon>
        <taxon>Bacillota</taxon>
        <taxon>Bacilli</taxon>
        <taxon>Bacillales</taxon>
        <taxon>Bacillaceae</taxon>
        <taxon>Calditerricola</taxon>
    </lineage>
</organism>
<sequence length="193" mass="22036">MRIERLSPDKVRFFLTFDDLTERGIAKEDMWRDIPKVHDLFQEMMEQAYLELGFEVTGPVAVEVFALPAQGMVVIVTRGKSDNAYDDEGYEMHVTLEESDTIVFAFPDVDQVIEAIRRIRRYVDSGGKLHYYRQRYVLSLPPLALDPADYDALIAILSEHGEPYAVTMAMLEEYGSPIAADGAIETLWRYFGA</sequence>
<keyword evidence="4" id="KW-1185">Reference proteome</keyword>
<comment type="caution">
    <text evidence="3">The sequence shown here is derived from an EMBL/GenBank/DDBJ whole genome shotgun (WGS) entry which is preliminary data.</text>
</comment>
<protein>
    <submittedName>
        <fullName evidence="3">Adapter protein MecA</fullName>
    </submittedName>
</protein>
<dbReference type="InterPro" id="IPR038471">
    <property type="entry name" value="MecA_C_sf"/>
</dbReference>
<dbReference type="Pfam" id="PF05389">
    <property type="entry name" value="MecA"/>
    <property type="match status" value="1"/>
</dbReference>
<comment type="similarity">
    <text evidence="1">Belongs to the MecA family.</text>
</comment>
<reference evidence="3" key="1">
    <citation type="journal article" date="2014" name="Int. J. Syst. Evol. Microbiol.">
        <title>Complete genome sequence of Corynebacterium casei LMG S-19264T (=DSM 44701T), isolated from a smear-ripened cheese.</title>
        <authorList>
            <consortium name="US DOE Joint Genome Institute (JGI-PGF)"/>
            <person name="Walter F."/>
            <person name="Albersmeier A."/>
            <person name="Kalinowski J."/>
            <person name="Ruckert C."/>
        </authorList>
    </citation>
    <scope>NUCLEOTIDE SEQUENCE</scope>
    <source>
        <strain evidence="3">JCM 14719</strain>
    </source>
</reference>
<evidence type="ECO:0000256" key="2">
    <source>
        <dbReference type="ARBA" id="ARBA00011738"/>
    </source>
</evidence>
<dbReference type="PANTHER" id="PTHR39161">
    <property type="entry name" value="ADAPTER PROTEIN MECA"/>
    <property type="match status" value="1"/>
</dbReference>
<dbReference type="AlphaFoldDB" id="A0A8J3B7P8"/>
<dbReference type="Gene3D" id="3.30.70.1950">
    <property type="match status" value="1"/>
</dbReference>
<proteinExistence type="inferred from homology"/>